<keyword evidence="5" id="KW-0479">Metal-binding</keyword>
<feature type="domain" description="MoaB/Mog" evidence="6">
    <location>
        <begin position="178"/>
        <end position="316"/>
    </location>
</feature>
<dbReference type="CDD" id="cd00887">
    <property type="entry name" value="MoeA"/>
    <property type="match status" value="1"/>
</dbReference>
<dbReference type="RefSeq" id="WP_183642048.1">
    <property type="nucleotide sequence ID" value="NZ_JACHBL010000001.1"/>
</dbReference>
<dbReference type="InterPro" id="IPR036688">
    <property type="entry name" value="MoeA_C_domain_IV_sf"/>
</dbReference>
<dbReference type="SUPFAM" id="SSF53218">
    <property type="entry name" value="Molybdenum cofactor biosynthesis proteins"/>
    <property type="match status" value="1"/>
</dbReference>
<evidence type="ECO:0000313" key="7">
    <source>
        <dbReference type="EMBL" id="MBB5598408.1"/>
    </source>
</evidence>
<dbReference type="GO" id="GO:0046872">
    <property type="term" value="F:metal ion binding"/>
    <property type="evidence" value="ECO:0007669"/>
    <property type="project" value="UniProtKB-UniRule"/>
</dbReference>
<comment type="caution">
    <text evidence="7">The sequence shown here is derived from an EMBL/GenBank/DDBJ whole genome shotgun (WGS) entry which is preliminary data.</text>
</comment>
<keyword evidence="8" id="KW-1185">Reference proteome</keyword>
<comment type="cofactor">
    <cofactor evidence="5">
        <name>Mg(2+)</name>
        <dbReference type="ChEBI" id="CHEBI:18420"/>
    </cofactor>
</comment>
<evidence type="ECO:0000256" key="5">
    <source>
        <dbReference type="RuleBase" id="RU365090"/>
    </source>
</evidence>
<dbReference type="Proteomes" id="UP000523863">
    <property type="component" value="Unassembled WGS sequence"/>
</dbReference>
<protein>
    <recommendedName>
        <fullName evidence="5">Molybdopterin molybdenumtransferase</fullName>
        <ecNumber evidence="5">2.10.1.1</ecNumber>
    </recommendedName>
</protein>
<dbReference type="GO" id="GO:0005829">
    <property type="term" value="C:cytosol"/>
    <property type="evidence" value="ECO:0007669"/>
    <property type="project" value="TreeGrafter"/>
</dbReference>
<evidence type="ECO:0000313" key="8">
    <source>
        <dbReference type="Proteomes" id="UP000523863"/>
    </source>
</evidence>
<dbReference type="PANTHER" id="PTHR10192">
    <property type="entry name" value="MOLYBDOPTERIN BIOSYNTHESIS PROTEIN"/>
    <property type="match status" value="1"/>
</dbReference>
<dbReference type="AlphaFoldDB" id="A0A7W8YBC2"/>
<keyword evidence="5" id="KW-0460">Magnesium</keyword>
<dbReference type="Gene3D" id="2.170.190.11">
    <property type="entry name" value="Molybdopterin biosynthesis moea protein, domain 3"/>
    <property type="match status" value="1"/>
</dbReference>
<dbReference type="PANTHER" id="PTHR10192:SF5">
    <property type="entry name" value="GEPHYRIN"/>
    <property type="match status" value="1"/>
</dbReference>
<sequence length="404" mass="42486">MSQDITWDDARFAAYALGVRLRDSIASVEKIPLMHALGRTLAQDVTALQGIPHYASSAMDGWAVSGTGPWRIKPRSPEDEPHAASDTLGEHEARPILTGGALPLGCTAVVRSEDATEYDGELSAPEPRLRADIRPAEREARAGDTLLAAGTVLTPPRLAIAASSGRDDVEVLSAPRVGFILSGREVVTSGLPLPGYVRDSFADFLPPVLSAWGAFQASPFCQRIGDSLEETLSALSATDASVVVSTGGTGHSDHDFLRLAVERLGAEFIVEAIAMRPGHPTFLAVLPDQRVMVGLPGNPLAAFMAALTVVQPLLAGALGQPLDEPRAVKTVESYAPLPGRVRLVPSGLSLADDSELGAPEVRVISKEHTGPAMLRGLGDADGVMVVPPEGTQPGDPVRLLDLPW</sequence>
<dbReference type="EMBL" id="JACHBL010000001">
    <property type="protein sequence ID" value="MBB5598408.1"/>
    <property type="molecule type" value="Genomic_DNA"/>
</dbReference>
<evidence type="ECO:0000256" key="2">
    <source>
        <dbReference type="ARBA" id="ARBA00010763"/>
    </source>
</evidence>
<dbReference type="Gene3D" id="3.40.980.10">
    <property type="entry name" value="MoaB/Mog-like domain"/>
    <property type="match status" value="1"/>
</dbReference>
<gene>
    <name evidence="7" type="ORF">BKA12_001488</name>
</gene>
<dbReference type="UniPathway" id="UPA00344"/>
<dbReference type="Gene3D" id="2.40.340.10">
    <property type="entry name" value="MoeA, C-terminal, domain IV"/>
    <property type="match status" value="1"/>
</dbReference>
<evidence type="ECO:0000256" key="1">
    <source>
        <dbReference type="ARBA" id="ARBA00002901"/>
    </source>
</evidence>
<dbReference type="InterPro" id="IPR001453">
    <property type="entry name" value="MoaB/Mog_dom"/>
</dbReference>
<dbReference type="InterPro" id="IPR038987">
    <property type="entry name" value="MoeA-like"/>
</dbReference>
<dbReference type="Pfam" id="PF00994">
    <property type="entry name" value="MoCF_biosynth"/>
    <property type="match status" value="1"/>
</dbReference>
<evidence type="ECO:0000256" key="4">
    <source>
        <dbReference type="ARBA" id="ARBA00047317"/>
    </source>
</evidence>
<comment type="pathway">
    <text evidence="5">Cofactor biosynthesis; molybdopterin biosynthesis.</text>
</comment>
<dbReference type="EC" id="2.10.1.1" evidence="5"/>
<dbReference type="Gene3D" id="3.90.105.10">
    <property type="entry name" value="Molybdopterin biosynthesis moea protein, domain 2"/>
    <property type="match status" value="1"/>
</dbReference>
<dbReference type="InterPro" id="IPR005110">
    <property type="entry name" value="MoeA_linker/N"/>
</dbReference>
<accession>A0A7W8YBC2</accession>
<dbReference type="GO" id="GO:0006777">
    <property type="term" value="P:Mo-molybdopterin cofactor biosynthetic process"/>
    <property type="evidence" value="ECO:0007669"/>
    <property type="project" value="UniProtKB-UniRule"/>
</dbReference>
<keyword evidence="5" id="KW-0501">Molybdenum cofactor biosynthesis</keyword>
<dbReference type="InterPro" id="IPR036425">
    <property type="entry name" value="MoaB/Mog-like_dom_sf"/>
</dbReference>
<keyword evidence="3 5" id="KW-0500">Molybdenum</keyword>
<comment type="function">
    <text evidence="1 5">Catalyzes the insertion of molybdate into adenylated molybdopterin with the concomitant release of AMP.</text>
</comment>
<keyword evidence="5 7" id="KW-0808">Transferase</keyword>
<dbReference type="SUPFAM" id="SSF63882">
    <property type="entry name" value="MoeA N-terminal region -like"/>
    <property type="match status" value="1"/>
</dbReference>
<evidence type="ECO:0000259" key="6">
    <source>
        <dbReference type="SMART" id="SM00852"/>
    </source>
</evidence>
<dbReference type="InterPro" id="IPR036135">
    <property type="entry name" value="MoeA_linker/N_sf"/>
</dbReference>
<dbReference type="Pfam" id="PF03453">
    <property type="entry name" value="MoeA_N"/>
    <property type="match status" value="1"/>
</dbReference>
<comment type="similarity">
    <text evidence="2 5">Belongs to the MoeA family.</text>
</comment>
<dbReference type="GO" id="GO:0061599">
    <property type="term" value="F:molybdopterin molybdotransferase activity"/>
    <property type="evidence" value="ECO:0007669"/>
    <property type="project" value="UniProtKB-UniRule"/>
</dbReference>
<reference evidence="7 8" key="1">
    <citation type="submission" date="2020-08" db="EMBL/GenBank/DDBJ databases">
        <title>Sequencing the genomes of 1000 actinobacteria strains.</title>
        <authorList>
            <person name="Klenk H.-P."/>
        </authorList>
    </citation>
    <scope>NUCLEOTIDE SEQUENCE [LARGE SCALE GENOMIC DNA]</scope>
    <source>
        <strain evidence="7 8">DSM 23694</strain>
    </source>
</reference>
<dbReference type="SMART" id="SM00852">
    <property type="entry name" value="MoCF_biosynth"/>
    <property type="match status" value="1"/>
</dbReference>
<organism evidence="7 8">
    <name type="scientific">Neomicrococcus lactis</name>
    <dbReference type="NCBI Taxonomy" id="732241"/>
    <lineage>
        <taxon>Bacteria</taxon>
        <taxon>Bacillati</taxon>
        <taxon>Actinomycetota</taxon>
        <taxon>Actinomycetes</taxon>
        <taxon>Micrococcales</taxon>
        <taxon>Micrococcaceae</taxon>
        <taxon>Neomicrococcus</taxon>
    </lineage>
</organism>
<name>A0A7W8YBC2_9MICC</name>
<comment type="catalytic activity">
    <reaction evidence="4">
        <text>adenylyl-molybdopterin + molybdate = Mo-molybdopterin + AMP + H(+)</text>
        <dbReference type="Rhea" id="RHEA:35047"/>
        <dbReference type="ChEBI" id="CHEBI:15378"/>
        <dbReference type="ChEBI" id="CHEBI:36264"/>
        <dbReference type="ChEBI" id="CHEBI:62727"/>
        <dbReference type="ChEBI" id="CHEBI:71302"/>
        <dbReference type="ChEBI" id="CHEBI:456215"/>
        <dbReference type="EC" id="2.10.1.1"/>
    </reaction>
</comment>
<proteinExistence type="inferred from homology"/>
<evidence type="ECO:0000256" key="3">
    <source>
        <dbReference type="ARBA" id="ARBA00022505"/>
    </source>
</evidence>